<dbReference type="PANTHER" id="PTHR43365:SF1">
    <property type="entry name" value="ACETYL-COA C-ACYLTRANSFERASE"/>
    <property type="match status" value="1"/>
</dbReference>
<gene>
    <name evidence="4" type="ORF">AWC19_13575</name>
</gene>
<keyword evidence="5" id="KW-1185">Reference proteome</keyword>
<evidence type="ECO:0000259" key="3">
    <source>
        <dbReference type="Pfam" id="PF02803"/>
    </source>
</evidence>
<dbReference type="SUPFAM" id="SSF53901">
    <property type="entry name" value="Thiolase-like"/>
    <property type="match status" value="2"/>
</dbReference>
<dbReference type="InterPro" id="IPR016039">
    <property type="entry name" value="Thiolase-like"/>
</dbReference>
<evidence type="ECO:0000313" key="4">
    <source>
        <dbReference type="EMBL" id="ORW21976.1"/>
    </source>
</evidence>
<sequence>MLAAELLAAKWGIRREHLDAYTVRSHQRASEVAAAGEFEPEIVPITVASDGLLRQVLHDEAIDIDLTTARLRTLGPTVLDPVVARQHPEISCSITVGNSARRVAGASALLLMNEHHAARLGVRPRAYFCGFSVARPDPALPLAAPLQATKQILADRQMSVGQLDHVEVDEEFACVPLAWTAEFPVSPDLFNPRGGALALGIPRACGGLRQITTMLNALEATGGRFGLQTMSADAGGAYACLIECR</sequence>
<evidence type="ECO:0000313" key="5">
    <source>
        <dbReference type="Proteomes" id="UP000193529"/>
    </source>
</evidence>
<evidence type="ECO:0000256" key="1">
    <source>
        <dbReference type="RuleBase" id="RU003557"/>
    </source>
</evidence>
<protein>
    <recommendedName>
        <fullName evidence="6">Acetyl-CoA acetyltransferase</fullName>
    </recommendedName>
</protein>
<keyword evidence="1" id="KW-0808">Transferase</keyword>
<dbReference type="EMBL" id="LQPJ01000116">
    <property type="protein sequence ID" value="ORW21976.1"/>
    <property type="molecule type" value="Genomic_DNA"/>
</dbReference>
<dbReference type="STRING" id="153971.AWC19_13575"/>
<dbReference type="GO" id="GO:0016747">
    <property type="term" value="F:acyltransferase activity, transferring groups other than amino-acyl groups"/>
    <property type="evidence" value="ECO:0007669"/>
    <property type="project" value="InterPro"/>
</dbReference>
<feature type="domain" description="Thiolase C-terminal" evidence="3">
    <location>
        <begin position="123"/>
        <end position="243"/>
    </location>
</feature>
<dbReference type="AlphaFoldDB" id="A0A1X1ZF97"/>
<feature type="domain" description="Thiolase N-terminal" evidence="2">
    <location>
        <begin position="2"/>
        <end position="114"/>
    </location>
</feature>
<dbReference type="Pfam" id="PF00108">
    <property type="entry name" value="Thiolase_N"/>
    <property type="match status" value="1"/>
</dbReference>
<keyword evidence="1" id="KW-0012">Acyltransferase</keyword>
<evidence type="ECO:0008006" key="6">
    <source>
        <dbReference type="Google" id="ProtNLM"/>
    </source>
</evidence>
<dbReference type="PANTHER" id="PTHR43365">
    <property type="entry name" value="BLR7806 PROTEIN"/>
    <property type="match status" value="1"/>
</dbReference>
<proteinExistence type="inferred from homology"/>
<evidence type="ECO:0000259" key="2">
    <source>
        <dbReference type="Pfam" id="PF00108"/>
    </source>
</evidence>
<accession>A0A1X1ZF97</accession>
<comment type="caution">
    <text evidence="4">The sequence shown here is derived from an EMBL/GenBank/DDBJ whole genome shotgun (WGS) entry which is preliminary data.</text>
</comment>
<dbReference type="Proteomes" id="UP000193529">
    <property type="component" value="Unassembled WGS sequence"/>
</dbReference>
<dbReference type="InterPro" id="IPR020616">
    <property type="entry name" value="Thiolase_N"/>
</dbReference>
<reference evidence="4 5" key="1">
    <citation type="submission" date="2016-01" db="EMBL/GenBank/DDBJ databases">
        <title>The new phylogeny of the genus Mycobacterium.</title>
        <authorList>
            <person name="Tarcisio F."/>
            <person name="Conor M."/>
            <person name="Antonella G."/>
            <person name="Elisabetta G."/>
            <person name="Giulia F.S."/>
            <person name="Sara T."/>
            <person name="Anna F."/>
            <person name="Clotilde B."/>
            <person name="Roberto B."/>
            <person name="Veronica D.S."/>
            <person name="Fabio R."/>
            <person name="Monica P."/>
            <person name="Olivier J."/>
            <person name="Enrico T."/>
            <person name="Nicola S."/>
        </authorList>
    </citation>
    <scope>NUCLEOTIDE SEQUENCE [LARGE SCALE GENOMIC DNA]</scope>
    <source>
        <strain evidence="4 5">DSM 44572</strain>
    </source>
</reference>
<comment type="similarity">
    <text evidence="1">Belongs to the thiolase-like superfamily. Thiolase family.</text>
</comment>
<dbReference type="InterPro" id="IPR020617">
    <property type="entry name" value="Thiolase_C"/>
</dbReference>
<dbReference type="Pfam" id="PF02803">
    <property type="entry name" value="Thiolase_C"/>
    <property type="match status" value="1"/>
</dbReference>
<dbReference type="Gene3D" id="3.40.47.10">
    <property type="match status" value="2"/>
</dbReference>
<name>A0A1X1ZF97_9MYCO</name>
<organism evidence="4 5">
    <name type="scientific">Mycobacterium palustre</name>
    <dbReference type="NCBI Taxonomy" id="153971"/>
    <lineage>
        <taxon>Bacteria</taxon>
        <taxon>Bacillati</taxon>
        <taxon>Actinomycetota</taxon>
        <taxon>Actinomycetes</taxon>
        <taxon>Mycobacteriales</taxon>
        <taxon>Mycobacteriaceae</taxon>
        <taxon>Mycobacterium</taxon>
        <taxon>Mycobacterium simiae complex</taxon>
    </lineage>
</organism>